<evidence type="ECO:0000256" key="1">
    <source>
        <dbReference type="SAM" id="MobiDB-lite"/>
    </source>
</evidence>
<accession>A0ABP8YJM2</accession>
<evidence type="ECO:0000313" key="3">
    <source>
        <dbReference type="Proteomes" id="UP001500556"/>
    </source>
</evidence>
<dbReference type="SUPFAM" id="SSF50800">
    <property type="entry name" value="PK beta-barrel domain-like"/>
    <property type="match status" value="1"/>
</dbReference>
<feature type="region of interest" description="Disordered" evidence="1">
    <location>
        <begin position="12"/>
        <end position="35"/>
    </location>
</feature>
<comment type="caution">
    <text evidence="2">The sequence shown here is derived from an EMBL/GenBank/DDBJ whole genome shotgun (WGS) entry which is preliminary data.</text>
</comment>
<gene>
    <name evidence="2" type="ORF">GCM10025782_30090</name>
</gene>
<reference evidence="3" key="1">
    <citation type="journal article" date="2019" name="Int. J. Syst. Evol. Microbiol.">
        <title>The Global Catalogue of Microorganisms (GCM) 10K type strain sequencing project: providing services to taxonomists for standard genome sequencing and annotation.</title>
        <authorList>
            <consortium name="The Broad Institute Genomics Platform"/>
            <consortium name="The Broad Institute Genome Sequencing Center for Infectious Disease"/>
            <person name="Wu L."/>
            <person name="Ma J."/>
        </authorList>
    </citation>
    <scope>NUCLEOTIDE SEQUENCE [LARGE SCALE GENOMIC DNA]</scope>
    <source>
        <strain evidence="3">JCM 18961</strain>
    </source>
</reference>
<dbReference type="RefSeq" id="WP_345504590.1">
    <property type="nucleotide sequence ID" value="NZ_BAABLO010000012.1"/>
</dbReference>
<keyword evidence="3" id="KW-1185">Reference proteome</keyword>
<evidence type="ECO:0000313" key="2">
    <source>
        <dbReference type="EMBL" id="GAA4729222.1"/>
    </source>
</evidence>
<proteinExistence type="predicted"/>
<evidence type="ECO:0008006" key="4">
    <source>
        <dbReference type="Google" id="ProtNLM"/>
    </source>
</evidence>
<protein>
    <recommendedName>
        <fullName evidence="4">MOSC domain-containing protein</fullName>
    </recommendedName>
</protein>
<dbReference type="InterPro" id="IPR011037">
    <property type="entry name" value="Pyrv_Knase-like_insert_dom_sf"/>
</dbReference>
<organism evidence="2 3">
    <name type="scientific">Pedococcus ginsenosidimutans</name>
    <dbReference type="NCBI Taxonomy" id="490570"/>
    <lineage>
        <taxon>Bacteria</taxon>
        <taxon>Bacillati</taxon>
        <taxon>Actinomycetota</taxon>
        <taxon>Actinomycetes</taxon>
        <taxon>Micrococcales</taxon>
        <taxon>Intrasporangiaceae</taxon>
        <taxon>Pedococcus</taxon>
    </lineage>
</organism>
<dbReference type="EMBL" id="BAABLO010000012">
    <property type="protein sequence ID" value="GAA4729222.1"/>
    <property type="molecule type" value="Genomic_DNA"/>
</dbReference>
<sequence>MAELLGIRTYPVKGEPGHDHRTAIVGPEGLEGDRRKKAPVHVVAAEDDRDDLRANLVVSLPAAELVAAIGSGLRVGEVALAVTGTARDCPGVYADVTAPGRIGVGDPVTTGREPA</sequence>
<name>A0ABP8YJM2_9MICO</name>
<dbReference type="Proteomes" id="UP001500556">
    <property type="component" value="Unassembled WGS sequence"/>
</dbReference>